<dbReference type="Proteomes" id="UP000504636">
    <property type="component" value="Unplaced"/>
</dbReference>
<evidence type="ECO:0000313" key="2">
    <source>
        <dbReference type="EMBL" id="KAF2802406.1"/>
    </source>
</evidence>
<dbReference type="AlphaFoldDB" id="A0A6A6Y0R3"/>
<evidence type="ECO:0000256" key="1">
    <source>
        <dbReference type="SAM" id="MobiDB-lite"/>
    </source>
</evidence>
<evidence type="ECO:0000313" key="4">
    <source>
        <dbReference type="RefSeq" id="XP_033569370.1"/>
    </source>
</evidence>
<name>A0A6A6Y0R3_9PEZI</name>
<sequence>MLPHSSNPDSRITVSDRYQKAQKGPLTMCLQNRLTTKKDSGEMEPRSRSSHHNSTTKAPPSHSSRKEKIDTYPEGFKSGSKSLSTIQGLVFVASTIQRNEHMRHRPPRITLLGDASGPSLPSTLRLCRYTKYKQYAHHSHLDCHGQVISFTLPNGLYSTFSLDAI</sequence>
<evidence type="ECO:0000313" key="3">
    <source>
        <dbReference type="Proteomes" id="UP000504636"/>
    </source>
</evidence>
<reference evidence="4" key="2">
    <citation type="submission" date="2020-04" db="EMBL/GenBank/DDBJ databases">
        <authorList>
            <consortium name="NCBI Genome Project"/>
        </authorList>
    </citation>
    <scope>NUCLEOTIDE SEQUENCE</scope>
    <source>
        <strain evidence="4">CBS 304.34</strain>
    </source>
</reference>
<reference evidence="4" key="3">
    <citation type="submission" date="2025-04" db="UniProtKB">
        <authorList>
            <consortium name="RefSeq"/>
        </authorList>
    </citation>
    <scope>IDENTIFICATION</scope>
    <source>
        <strain evidence="4">CBS 304.34</strain>
    </source>
</reference>
<feature type="region of interest" description="Disordered" evidence="1">
    <location>
        <begin position="1"/>
        <end position="77"/>
    </location>
</feature>
<proteinExistence type="predicted"/>
<keyword evidence="3" id="KW-1185">Reference proteome</keyword>
<dbReference type="RefSeq" id="XP_033569370.1">
    <property type="nucleotide sequence ID" value="XM_033713266.1"/>
</dbReference>
<feature type="compositionally biased region" description="Polar residues" evidence="1">
    <location>
        <begin position="1"/>
        <end position="13"/>
    </location>
</feature>
<feature type="compositionally biased region" description="Polar residues" evidence="1">
    <location>
        <begin position="52"/>
        <end position="62"/>
    </location>
</feature>
<feature type="compositionally biased region" description="Basic and acidic residues" evidence="1">
    <location>
        <begin position="36"/>
        <end position="47"/>
    </location>
</feature>
<reference evidence="2 4" key="1">
    <citation type="journal article" date="2020" name="Stud. Mycol.">
        <title>101 Dothideomycetes genomes: a test case for predicting lifestyles and emergence of pathogens.</title>
        <authorList>
            <person name="Haridas S."/>
            <person name="Albert R."/>
            <person name="Binder M."/>
            <person name="Bloem J."/>
            <person name="Labutti K."/>
            <person name="Salamov A."/>
            <person name="Andreopoulos B."/>
            <person name="Baker S."/>
            <person name="Barry K."/>
            <person name="Bills G."/>
            <person name="Bluhm B."/>
            <person name="Cannon C."/>
            <person name="Castanera R."/>
            <person name="Culley D."/>
            <person name="Daum C."/>
            <person name="Ezra D."/>
            <person name="Gonzalez J."/>
            <person name="Henrissat B."/>
            <person name="Kuo A."/>
            <person name="Liang C."/>
            <person name="Lipzen A."/>
            <person name="Lutzoni F."/>
            <person name="Magnuson J."/>
            <person name="Mondo S."/>
            <person name="Nolan M."/>
            <person name="Ohm R."/>
            <person name="Pangilinan J."/>
            <person name="Park H.-J."/>
            <person name="Ramirez L."/>
            <person name="Alfaro M."/>
            <person name="Sun H."/>
            <person name="Tritt A."/>
            <person name="Yoshinaga Y."/>
            <person name="Zwiers L.-H."/>
            <person name="Turgeon B."/>
            <person name="Goodwin S."/>
            <person name="Spatafora J."/>
            <person name="Crous P."/>
            <person name="Grigoriev I."/>
        </authorList>
    </citation>
    <scope>NUCLEOTIDE SEQUENCE</scope>
    <source>
        <strain evidence="2 4">CBS 304.34</strain>
    </source>
</reference>
<accession>A0A6A6Y0R3</accession>
<gene>
    <name evidence="2 4" type="ORF">BDZ99DRAFT_202526</name>
</gene>
<protein>
    <submittedName>
        <fullName evidence="2 4">Uncharacterized protein</fullName>
    </submittedName>
</protein>
<dbReference type="EMBL" id="MU003723">
    <property type="protein sequence ID" value="KAF2802406.1"/>
    <property type="molecule type" value="Genomic_DNA"/>
</dbReference>
<dbReference type="GeneID" id="54454159"/>
<organism evidence="2">
    <name type="scientific">Mytilinidion resinicola</name>
    <dbReference type="NCBI Taxonomy" id="574789"/>
    <lineage>
        <taxon>Eukaryota</taxon>
        <taxon>Fungi</taxon>
        <taxon>Dikarya</taxon>
        <taxon>Ascomycota</taxon>
        <taxon>Pezizomycotina</taxon>
        <taxon>Dothideomycetes</taxon>
        <taxon>Pleosporomycetidae</taxon>
        <taxon>Mytilinidiales</taxon>
        <taxon>Mytilinidiaceae</taxon>
        <taxon>Mytilinidion</taxon>
    </lineage>
</organism>